<organism evidence="1 2">
    <name type="scientific">Sporomusa acidovorans (strain ATCC 49682 / DSM 3132 / Mol)</name>
    <dbReference type="NCBI Taxonomy" id="1123286"/>
    <lineage>
        <taxon>Bacteria</taxon>
        <taxon>Bacillati</taxon>
        <taxon>Bacillota</taxon>
        <taxon>Negativicutes</taxon>
        <taxon>Selenomonadales</taxon>
        <taxon>Sporomusaceae</taxon>
        <taxon>Sporomusa</taxon>
    </lineage>
</organism>
<sequence>MIKCQNECPKEKGKVCCSQCEFNTDCDDLCELEPNDCGCAVLESTPDVFQTAEAAVIQSIADLCKFKKDLEEKEKDLKSQLKDAMERHSIKSFNNDVLKITYVAGTSAVSIDSKALKAKYPQIAAECSKTSTKAAYVKVELK</sequence>
<keyword evidence="2" id="KW-1185">Reference proteome</keyword>
<gene>
    <name evidence="1" type="ORF">SPACI_040790</name>
</gene>
<evidence type="ECO:0000313" key="2">
    <source>
        <dbReference type="Proteomes" id="UP000216052"/>
    </source>
</evidence>
<proteinExistence type="predicted"/>
<evidence type="ECO:0000313" key="1">
    <source>
        <dbReference type="EMBL" id="XFO73971.1"/>
    </source>
</evidence>
<accession>A0ABZ3J781</accession>
<protein>
    <submittedName>
        <fullName evidence="1">Uncharacterized protein</fullName>
    </submittedName>
</protein>
<dbReference type="Proteomes" id="UP000216052">
    <property type="component" value="Chromosome"/>
</dbReference>
<reference evidence="1" key="1">
    <citation type="submission" date="2024-05" db="EMBL/GenBank/DDBJ databases">
        <title>Isolation and characterization of Sporomusa carbonis sp. nov., a carboxydotrophic hydrogenogen in the genus of Sporomusa isolated from a charcoal burning pile.</title>
        <authorList>
            <person name="Boeer T."/>
            <person name="Rosenbaum F."/>
            <person name="Eysell L."/>
            <person name="Mueller V."/>
            <person name="Daniel R."/>
            <person name="Poehlein A."/>
        </authorList>
    </citation>
    <scope>NUCLEOTIDE SEQUENCE [LARGE SCALE GENOMIC DNA]</scope>
    <source>
        <strain evidence="1">DSM 3132</strain>
    </source>
</reference>
<dbReference type="EMBL" id="CP155571">
    <property type="protein sequence ID" value="XFO73971.1"/>
    <property type="molecule type" value="Genomic_DNA"/>
</dbReference>
<name>A0ABZ3J781_SPOA4</name>
<dbReference type="RefSeq" id="WP_093797886.1">
    <property type="nucleotide sequence ID" value="NZ_CP155571.1"/>
</dbReference>